<accession>N8P0K9</accession>
<feature type="transmembrane region" description="Helical" evidence="1">
    <location>
        <begin position="91"/>
        <end position="111"/>
    </location>
</feature>
<feature type="transmembrane region" description="Helical" evidence="1">
    <location>
        <begin position="7"/>
        <end position="24"/>
    </location>
</feature>
<dbReference type="PATRIC" id="fig|1217715.3.peg.1546"/>
<feature type="transmembrane region" description="Helical" evidence="1">
    <location>
        <begin position="131"/>
        <end position="152"/>
    </location>
</feature>
<evidence type="ECO:0000259" key="2">
    <source>
        <dbReference type="Pfam" id="PF01757"/>
    </source>
</evidence>
<feature type="transmembrane region" description="Helical" evidence="1">
    <location>
        <begin position="206"/>
        <end position="228"/>
    </location>
</feature>
<keyword evidence="1" id="KW-1133">Transmembrane helix</keyword>
<evidence type="ECO:0000313" key="4">
    <source>
        <dbReference type="Proteomes" id="UP000013086"/>
    </source>
</evidence>
<comment type="caution">
    <text evidence="3">The sequence shown here is derived from an EMBL/GenBank/DDBJ whole genome shotgun (WGS) entry which is preliminary data.</text>
</comment>
<dbReference type="GO" id="GO:0016020">
    <property type="term" value="C:membrane"/>
    <property type="evidence" value="ECO:0007669"/>
    <property type="project" value="TreeGrafter"/>
</dbReference>
<sequence>MRNYKIDVLRGICILLVLFHHFNIPYKLHDTFLGVHIFGESLSTLIARNGNYGVTMFFVISGFLITQHTLQRSSSLAQINFKDFYIRRIARIMPCLVLLVTVVTMLGSFGLKPFLNQAPNDIEVSYGLTVLSAFSFWMNILIIQYGWVNYALGVLWSLSVEEVFYLVFPILCLLLGRSQGFILFLLAVICYAPYFRSLHFAEQSGAYLYHYFSSFDGIAIGCLTALIAQKFQLNGKINSFLILFMCLLMVGLYLYAPIKEVSTWGISIFALLSAVLIFCFAQNPQAAAQSKMSKALVWIGQRSYEMYLFHLIVLGLIKVFYFPKQTLPTEKLILLPVFLIATFILSWAIEKYYSAPLNLKIRTILMKSGRR</sequence>
<dbReference type="GO" id="GO:0016747">
    <property type="term" value="F:acyltransferase activity, transferring groups other than amino-acyl groups"/>
    <property type="evidence" value="ECO:0007669"/>
    <property type="project" value="InterPro"/>
</dbReference>
<evidence type="ECO:0000256" key="1">
    <source>
        <dbReference type="SAM" id="Phobius"/>
    </source>
</evidence>
<name>N8P0K9_9GAMM</name>
<keyword evidence="1" id="KW-0472">Membrane</keyword>
<feature type="transmembrane region" description="Helical" evidence="1">
    <location>
        <begin position="304"/>
        <end position="321"/>
    </location>
</feature>
<dbReference type="PANTHER" id="PTHR23028">
    <property type="entry name" value="ACETYLTRANSFERASE"/>
    <property type="match status" value="1"/>
</dbReference>
<feature type="transmembrane region" description="Helical" evidence="1">
    <location>
        <begin position="264"/>
        <end position="283"/>
    </location>
</feature>
<dbReference type="AlphaFoldDB" id="N8P0K9"/>
<dbReference type="EMBL" id="APOH01000012">
    <property type="protein sequence ID" value="ENU19960.1"/>
    <property type="molecule type" value="Genomic_DNA"/>
</dbReference>
<organism evidence="3 4">
    <name type="scientific">Acinetobacter bohemicus ANC 3994</name>
    <dbReference type="NCBI Taxonomy" id="1217715"/>
    <lineage>
        <taxon>Bacteria</taxon>
        <taxon>Pseudomonadati</taxon>
        <taxon>Pseudomonadota</taxon>
        <taxon>Gammaproteobacteria</taxon>
        <taxon>Moraxellales</taxon>
        <taxon>Moraxellaceae</taxon>
        <taxon>Acinetobacter</taxon>
    </lineage>
</organism>
<dbReference type="RefSeq" id="WP_004648009.1">
    <property type="nucleotide sequence ID" value="NZ_KB849164.1"/>
</dbReference>
<dbReference type="InterPro" id="IPR002656">
    <property type="entry name" value="Acyl_transf_3_dom"/>
</dbReference>
<protein>
    <recommendedName>
        <fullName evidence="2">Acyltransferase 3 domain-containing protein</fullName>
    </recommendedName>
</protein>
<proteinExistence type="predicted"/>
<feature type="domain" description="Acyltransferase 3" evidence="2">
    <location>
        <begin position="3"/>
        <end position="349"/>
    </location>
</feature>
<dbReference type="HOGENOM" id="CLU_005679_1_0_6"/>
<dbReference type="Pfam" id="PF01757">
    <property type="entry name" value="Acyl_transf_3"/>
    <property type="match status" value="1"/>
</dbReference>
<evidence type="ECO:0000313" key="3">
    <source>
        <dbReference type="EMBL" id="ENU19960.1"/>
    </source>
</evidence>
<feature type="transmembrane region" description="Helical" evidence="1">
    <location>
        <begin position="164"/>
        <end position="194"/>
    </location>
</feature>
<gene>
    <name evidence="3" type="ORF">F994_01588</name>
</gene>
<dbReference type="eggNOG" id="COG1835">
    <property type="taxonomic scope" value="Bacteria"/>
</dbReference>
<dbReference type="PANTHER" id="PTHR23028:SF53">
    <property type="entry name" value="ACYL_TRANSF_3 DOMAIN-CONTAINING PROTEIN"/>
    <property type="match status" value="1"/>
</dbReference>
<dbReference type="OrthoDB" id="9767863at2"/>
<dbReference type="GO" id="GO:0009103">
    <property type="term" value="P:lipopolysaccharide biosynthetic process"/>
    <property type="evidence" value="ECO:0007669"/>
    <property type="project" value="TreeGrafter"/>
</dbReference>
<feature type="transmembrane region" description="Helical" evidence="1">
    <location>
        <begin position="333"/>
        <end position="353"/>
    </location>
</feature>
<feature type="transmembrane region" description="Helical" evidence="1">
    <location>
        <begin position="240"/>
        <end position="258"/>
    </location>
</feature>
<keyword evidence="1" id="KW-0812">Transmembrane</keyword>
<dbReference type="InterPro" id="IPR050879">
    <property type="entry name" value="Acyltransferase_3"/>
</dbReference>
<reference evidence="3 4" key="1">
    <citation type="submission" date="2013-02" db="EMBL/GenBank/DDBJ databases">
        <title>The Genome Sequence of Acinetobacter sp. ANC 3994.</title>
        <authorList>
            <consortium name="The Broad Institute Genome Sequencing Platform"/>
            <consortium name="The Broad Institute Genome Sequencing Center for Infectious Disease"/>
            <person name="Cerqueira G."/>
            <person name="Feldgarden M."/>
            <person name="Courvalin P."/>
            <person name="Perichon B."/>
            <person name="Grillot-Courvalin C."/>
            <person name="Clermont D."/>
            <person name="Rocha E."/>
            <person name="Yoon E.-J."/>
            <person name="Nemec A."/>
            <person name="Walker B."/>
            <person name="Young S.K."/>
            <person name="Zeng Q."/>
            <person name="Gargeya S."/>
            <person name="Fitzgerald M."/>
            <person name="Haas B."/>
            <person name="Abouelleil A."/>
            <person name="Alvarado L."/>
            <person name="Arachchi H.M."/>
            <person name="Berlin A.M."/>
            <person name="Chapman S.B."/>
            <person name="Dewar J."/>
            <person name="Goldberg J."/>
            <person name="Griggs A."/>
            <person name="Gujja S."/>
            <person name="Hansen M."/>
            <person name="Howarth C."/>
            <person name="Imamovic A."/>
            <person name="Larimer J."/>
            <person name="McCowan C."/>
            <person name="Murphy C."/>
            <person name="Neiman D."/>
            <person name="Pearson M."/>
            <person name="Priest M."/>
            <person name="Roberts A."/>
            <person name="Saif S."/>
            <person name="Shea T."/>
            <person name="Sisk P."/>
            <person name="Sykes S."/>
            <person name="Wortman J."/>
            <person name="Nusbaum C."/>
            <person name="Birren B."/>
        </authorList>
    </citation>
    <scope>NUCLEOTIDE SEQUENCE [LARGE SCALE GENOMIC DNA]</scope>
    <source>
        <strain evidence="3 4">ANC 3994</strain>
    </source>
</reference>
<feature type="transmembrane region" description="Helical" evidence="1">
    <location>
        <begin position="52"/>
        <end position="70"/>
    </location>
</feature>
<dbReference type="Proteomes" id="UP000013086">
    <property type="component" value="Unassembled WGS sequence"/>
</dbReference>